<dbReference type="PROSITE" id="PS51722">
    <property type="entry name" value="G_TR_2"/>
    <property type="match status" value="1"/>
</dbReference>
<dbReference type="InterPro" id="IPR000640">
    <property type="entry name" value="EFG_V-like"/>
</dbReference>
<dbReference type="PATRIC" id="fig|1497955.3.peg.1291"/>
<dbReference type="OrthoDB" id="9804431at2"/>
<organism evidence="7 8">
    <name type="scientific">Amygdalobacter nucleatus</name>
    <dbReference type="NCBI Taxonomy" id="3029274"/>
    <lineage>
        <taxon>Bacteria</taxon>
        <taxon>Bacillati</taxon>
        <taxon>Bacillota</taxon>
        <taxon>Clostridia</taxon>
        <taxon>Eubacteriales</taxon>
        <taxon>Oscillospiraceae</taxon>
        <taxon>Amygdalobacter</taxon>
    </lineage>
</organism>
<dbReference type="InterPro" id="IPR020568">
    <property type="entry name" value="Ribosomal_Su5_D2-typ_SF"/>
</dbReference>
<dbReference type="Gene3D" id="3.30.230.10">
    <property type="match status" value="1"/>
</dbReference>
<dbReference type="Pfam" id="PF00009">
    <property type="entry name" value="GTP_EFTU"/>
    <property type="match status" value="1"/>
</dbReference>
<proteinExistence type="inferred from homology"/>
<dbReference type="Pfam" id="PF00679">
    <property type="entry name" value="EFG_C"/>
    <property type="match status" value="1"/>
</dbReference>
<dbReference type="SUPFAM" id="SSF50447">
    <property type="entry name" value="Translation proteins"/>
    <property type="match status" value="1"/>
</dbReference>
<dbReference type="InterPro" id="IPR004540">
    <property type="entry name" value="Transl_elong_EFG/EF2"/>
</dbReference>
<dbReference type="AlphaFoldDB" id="A0A133Y721"/>
<dbReference type="Gene3D" id="3.40.50.300">
    <property type="entry name" value="P-loop containing nucleotide triphosphate hydrolases"/>
    <property type="match status" value="1"/>
</dbReference>
<dbReference type="CDD" id="cd16262">
    <property type="entry name" value="EFG_III"/>
    <property type="match status" value="1"/>
</dbReference>
<keyword evidence="7" id="KW-0648">Protein biosynthesis</keyword>
<dbReference type="CDD" id="cd04088">
    <property type="entry name" value="EFG_mtEFG_II"/>
    <property type="match status" value="1"/>
</dbReference>
<dbReference type="InterPro" id="IPR009000">
    <property type="entry name" value="Transl_B-barrel_sf"/>
</dbReference>
<dbReference type="PANTHER" id="PTHR43261:SF6">
    <property type="entry name" value="ELONGATION FACTOR G-LIKE PROTEIN"/>
    <property type="match status" value="1"/>
</dbReference>
<dbReference type="InterPro" id="IPR047872">
    <property type="entry name" value="EFG_IV"/>
</dbReference>
<dbReference type="GO" id="GO:0005525">
    <property type="term" value="F:GTP binding"/>
    <property type="evidence" value="ECO:0007669"/>
    <property type="project" value="UniProtKB-UniRule"/>
</dbReference>
<keyword evidence="4" id="KW-0342">GTP-binding</keyword>
<keyword evidence="3" id="KW-0547">Nucleotide-binding</keyword>
<dbReference type="FunFam" id="3.30.230.10:FF:000003">
    <property type="entry name" value="Elongation factor G"/>
    <property type="match status" value="1"/>
</dbReference>
<dbReference type="PANTHER" id="PTHR43261">
    <property type="entry name" value="TRANSLATION ELONGATION FACTOR G-RELATED"/>
    <property type="match status" value="1"/>
</dbReference>
<dbReference type="EMBL" id="LSCV01000044">
    <property type="protein sequence ID" value="KXB39002.1"/>
    <property type="molecule type" value="Genomic_DNA"/>
</dbReference>
<dbReference type="CDD" id="cd01434">
    <property type="entry name" value="EFG_mtEFG1_IV"/>
    <property type="match status" value="1"/>
</dbReference>
<dbReference type="Proteomes" id="UP000070080">
    <property type="component" value="Unassembled WGS sequence"/>
</dbReference>
<dbReference type="InterPro" id="IPR027417">
    <property type="entry name" value="P-loop_NTPase"/>
</dbReference>
<evidence type="ECO:0000259" key="6">
    <source>
        <dbReference type="PROSITE" id="PS51722"/>
    </source>
</evidence>
<dbReference type="STRING" id="1497955.HMPREF1872_01324"/>
<dbReference type="InterPro" id="IPR014721">
    <property type="entry name" value="Ribsml_uS5_D2-typ_fold_subgr"/>
</dbReference>
<keyword evidence="8" id="KW-1185">Reference proteome</keyword>
<evidence type="ECO:0000256" key="2">
    <source>
        <dbReference type="ARBA" id="ARBA00017872"/>
    </source>
</evidence>
<dbReference type="NCBIfam" id="NF009379">
    <property type="entry name" value="PRK12740.1-3"/>
    <property type="match status" value="1"/>
</dbReference>
<dbReference type="CDD" id="cd04170">
    <property type="entry name" value="EF-G_bact"/>
    <property type="match status" value="1"/>
</dbReference>
<dbReference type="SMART" id="SM00889">
    <property type="entry name" value="EFG_IV"/>
    <property type="match status" value="1"/>
</dbReference>
<gene>
    <name evidence="7" type="ORF">HMPREF1872_01324</name>
</gene>
<protein>
    <recommendedName>
        <fullName evidence="2 5">Elongation factor G</fullName>
    </recommendedName>
</protein>
<evidence type="ECO:0000256" key="1">
    <source>
        <dbReference type="ARBA" id="ARBA00005870"/>
    </source>
</evidence>
<dbReference type="NCBIfam" id="NF009891">
    <property type="entry name" value="PRK13351.1-1"/>
    <property type="match status" value="1"/>
</dbReference>
<dbReference type="NCBIfam" id="NF009381">
    <property type="entry name" value="PRK12740.1-5"/>
    <property type="match status" value="1"/>
</dbReference>
<dbReference type="CDD" id="cd03713">
    <property type="entry name" value="EFG_mtEFG_C"/>
    <property type="match status" value="1"/>
</dbReference>
<evidence type="ECO:0000313" key="7">
    <source>
        <dbReference type="EMBL" id="KXB39002.1"/>
    </source>
</evidence>
<dbReference type="SMART" id="SM00838">
    <property type="entry name" value="EFG_C"/>
    <property type="match status" value="1"/>
</dbReference>
<comment type="caution">
    <text evidence="7">The sequence shown here is derived from an EMBL/GenBank/DDBJ whole genome shotgun (WGS) entry which is preliminary data.</text>
</comment>
<dbReference type="RefSeq" id="WP_066714942.1">
    <property type="nucleotide sequence ID" value="NZ_JARFNM010000001.1"/>
</dbReference>
<evidence type="ECO:0000256" key="3">
    <source>
        <dbReference type="ARBA" id="ARBA00022741"/>
    </source>
</evidence>
<dbReference type="InterPro" id="IPR035649">
    <property type="entry name" value="EFG_V"/>
</dbReference>
<dbReference type="InterPro" id="IPR053905">
    <property type="entry name" value="EF-G-like_DII"/>
</dbReference>
<sequence>MQKYTADRVRNIALLGHSGSGKSSFIEAVLFNCGNIDRMGKSNEGNLVMDFDAEEMRRHITINTSVASCEWRNAVLSFIDTPGDFDFMGEVQQALRVAGSALILVSAKSGIEVGVEKSVRYLQRPGIPYGFLVNGMDDENADFSRCILDLKNQYGRNIVPFMLPIRENRKFVGFVNVLTKTAYRFAKNGDLTTCDVPADLVDMLEQYHGELVEQAAESSDEFMEKFFNGDEFTEEEFKAGLQERILHRHLLPILVCSSTLNLAVKSVLDLLLDYFPNATHKVVQALTPDGTNVELTSDPNGPLAALVFKTIADPFVGKISLFRVYSGKLKNGSTVYNANREKEERIANLSFIVGKKQYETQEVSAGDIGALTKLTETQTGDTLSDKSQPLSLPSIVLPVPCLSMAIFPEKQGEEEKIAQGLAKLREEDPTFTYHTNKETKQMIISGLGEMQLDVLVSKLKNKYKVSARLEEPEVPYRETIRKKVKAQGRHKKQSGGHGQFGDVWIEFEPNPEQEELVFEEKVFGGAVPKNYFPAVEKGLREACQSGILAGYPVVNLKATLVDGSYHEVDSSEMAFKIAASLAYKAGLEKASPVLMEPISQVEVHVPENNMGDVMGDINKRRGRIVGIEHKGEFSVISCEVPTSEMARYATDLRSMTQGRGWYTIDFLRYEQMPKEYADKVISKRQTKDAE</sequence>
<evidence type="ECO:0000313" key="8">
    <source>
        <dbReference type="Proteomes" id="UP000070080"/>
    </source>
</evidence>
<dbReference type="NCBIfam" id="TIGR00484">
    <property type="entry name" value="EF-G"/>
    <property type="match status" value="1"/>
</dbReference>
<dbReference type="InterPro" id="IPR000795">
    <property type="entry name" value="T_Tr_GTP-bd_dom"/>
</dbReference>
<evidence type="ECO:0000256" key="4">
    <source>
        <dbReference type="ARBA" id="ARBA00023134"/>
    </source>
</evidence>
<dbReference type="Pfam" id="PF22042">
    <property type="entry name" value="EF-G_D2"/>
    <property type="match status" value="1"/>
</dbReference>
<dbReference type="GO" id="GO:0003746">
    <property type="term" value="F:translation elongation factor activity"/>
    <property type="evidence" value="ECO:0007669"/>
    <property type="project" value="UniProtKB-UniRule"/>
</dbReference>
<dbReference type="InterPro" id="IPR041095">
    <property type="entry name" value="EFG_II"/>
</dbReference>
<dbReference type="InterPro" id="IPR005517">
    <property type="entry name" value="Transl_elong_EFG/EF2_IV"/>
</dbReference>
<dbReference type="SUPFAM" id="SSF52540">
    <property type="entry name" value="P-loop containing nucleoside triphosphate hydrolases"/>
    <property type="match status" value="1"/>
</dbReference>
<keyword evidence="7" id="KW-0251">Elongation factor</keyword>
<name>A0A133Y721_9FIRM</name>
<dbReference type="GO" id="GO:0003924">
    <property type="term" value="F:GTPase activity"/>
    <property type="evidence" value="ECO:0007669"/>
    <property type="project" value="InterPro"/>
</dbReference>
<dbReference type="Gene3D" id="3.30.70.240">
    <property type="match status" value="1"/>
</dbReference>
<dbReference type="InterPro" id="IPR035647">
    <property type="entry name" value="EFG_III/V"/>
</dbReference>
<dbReference type="SUPFAM" id="SSF54211">
    <property type="entry name" value="Ribosomal protein S5 domain 2-like"/>
    <property type="match status" value="1"/>
</dbReference>
<dbReference type="InterPro" id="IPR009022">
    <property type="entry name" value="EFG_III"/>
</dbReference>
<dbReference type="Pfam" id="PF03764">
    <property type="entry name" value="EFG_IV"/>
    <property type="match status" value="1"/>
</dbReference>
<dbReference type="GO" id="GO:0032790">
    <property type="term" value="P:ribosome disassembly"/>
    <property type="evidence" value="ECO:0007669"/>
    <property type="project" value="TreeGrafter"/>
</dbReference>
<dbReference type="SUPFAM" id="SSF54980">
    <property type="entry name" value="EF-G C-terminal domain-like"/>
    <property type="match status" value="2"/>
</dbReference>
<accession>A0A133Y721</accession>
<dbReference type="Gene3D" id="2.40.30.10">
    <property type="entry name" value="Translation factors"/>
    <property type="match status" value="1"/>
</dbReference>
<dbReference type="Gene3D" id="3.30.70.870">
    <property type="entry name" value="Elongation Factor G (Translational Gtpase), domain 3"/>
    <property type="match status" value="1"/>
</dbReference>
<dbReference type="FunFam" id="3.30.70.240:FF:000001">
    <property type="entry name" value="Elongation factor G"/>
    <property type="match status" value="1"/>
</dbReference>
<dbReference type="Pfam" id="PF14492">
    <property type="entry name" value="EFG_III"/>
    <property type="match status" value="1"/>
</dbReference>
<comment type="similarity">
    <text evidence="1">Belongs to the TRAFAC class translation factor GTPase superfamily. Classic translation factor GTPase family. EF-G/EF-2 subfamily.</text>
</comment>
<reference evidence="8" key="1">
    <citation type="submission" date="2016-01" db="EMBL/GenBank/DDBJ databases">
        <authorList>
            <person name="Mitreva M."/>
            <person name="Pepin K.H."/>
            <person name="Mihindukulasuriya K.A."/>
            <person name="Fulton R."/>
            <person name="Fronick C."/>
            <person name="O'Laughlin M."/>
            <person name="Miner T."/>
            <person name="Herter B."/>
            <person name="Rosa B.A."/>
            <person name="Cordes M."/>
            <person name="Tomlinson C."/>
            <person name="Wollam A."/>
            <person name="Palsikar V.B."/>
            <person name="Mardis E.R."/>
            <person name="Wilson R.K."/>
        </authorList>
    </citation>
    <scope>NUCLEOTIDE SEQUENCE [LARGE SCALE GENOMIC DNA]</scope>
    <source>
        <strain evidence="8">KA00274</strain>
    </source>
</reference>
<evidence type="ECO:0000256" key="5">
    <source>
        <dbReference type="NCBIfam" id="TIGR00484"/>
    </source>
</evidence>
<feature type="domain" description="Tr-type G" evidence="6">
    <location>
        <begin position="7"/>
        <end position="279"/>
    </location>
</feature>